<dbReference type="InterPro" id="IPR029058">
    <property type="entry name" value="AB_hydrolase_fold"/>
</dbReference>
<evidence type="ECO:0000313" key="3">
    <source>
        <dbReference type="EMBL" id="OWT61812.1"/>
    </source>
</evidence>
<evidence type="ECO:0000313" key="4">
    <source>
        <dbReference type="Proteomes" id="UP000214603"/>
    </source>
</evidence>
<feature type="signal peptide" evidence="1">
    <location>
        <begin position="1"/>
        <end position="31"/>
    </location>
</feature>
<keyword evidence="1" id="KW-0732">Signal</keyword>
<dbReference type="SUPFAM" id="SSF53474">
    <property type="entry name" value="alpha/beta-Hydrolases"/>
    <property type="match status" value="1"/>
</dbReference>
<dbReference type="Pfam" id="PF12697">
    <property type="entry name" value="Abhydrolase_6"/>
    <property type="match status" value="1"/>
</dbReference>
<dbReference type="EMBL" id="NJIH01000004">
    <property type="protein sequence ID" value="OWT61812.1"/>
    <property type="molecule type" value="Genomic_DNA"/>
</dbReference>
<sequence length="291" mass="30640">MRQAVLRSSKKFSAALALAGATALCGNAAWAQAGAACPDGKPADGVSRAGGPKGCLIMKLHEADAHHFKKVLIVFLHGDNGGHITLSDDKGAAARLSNKLNATVVALQRPGYQSPLGKSDGFTSFQDDDYTSGNVDILAGALDSLRRHYPGRRILLVGHSGGSAMTALTAARHPAAADAYLLASCPCDVVAWRVWRGQDGNRSAYWGRSLSPLKEAGKIKPGTVLRIVVGTKDTNTLPKFSEAFLAKLQAGGVQADLTYVEGATHASVLKTPEFIKVARQMARKLQRGADD</sequence>
<dbReference type="Proteomes" id="UP000214603">
    <property type="component" value="Unassembled WGS sequence"/>
</dbReference>
<reference evidence="4" key="1">
    <citation type="submission" date="2017-06" db="EMBL/GenBank/DDBJ databases">
        <title>Herbaspirillum phytohormonus sp. nov., isolated from the root nodule of Robinia pseudoacacia in lead-zinc mine.</title>
        <authorList>
            <person name="Fan M."/>
            <person name="Lin Y."/>
        </authorList>
    </citation>
    <scope>NUCLEOTIDE SEQUENCE [LARGE SCALE GENOMIC DNA]</scope>
    <source>
        <strain evidence="4">SC-089</strain>
    </source>
</reference>
<dbReference type="InterPro" id="IPR000073">
    <property type="entry name" value="AB_hydrolase_1"/>
</dbReference>
<comment type="caution">
    <text evidence="3">The sequence shown here is derived from an EMBL/GenBank/DDBJ whole genome shotgun (WGS) entry which is preliminary data.</text>
</comment>
<gene>
    <name evidence="3" type="ORF">CEY11_08215</name>
</gene>
<protein>
    <recommendedName>
        <fullName evidence="2">AB hydrolase-1 domain-containing protein</fullName>
    </recommendedName>
</protein>
<feature type="domain" description="AB hydrolase-1" evidence="2">
    <location>
        <begin position="73"/>
        <end position="194"/>
    </location>
</feature>
<evidence type="ECO:0000259" key="2">
    <source>
        <dbReference type="Pfam" id="PF12697"/>
    </source>
</evidence>
<name>A0A225MLH8_9BURK</name>
<keyword evidence="4" id="KW-1185">Reference proteome</keyword>
<dbReference type="RefSeq" id="WP_088602899.1">
    <property type="nucleotide sequence ID" value="NZ_NJIH01000004.1"/>
</dbReference>
<organism evidence="3 4">
    <name type="scientific">Candidimonas nitroreducens</name>
    <dbReference type="NCBI Taxonomy" id="683354"/>
    <lineage>
        <taxon>Bacteria</taxon>
        <taxon>Pseudomonadati</taxon>
        <taxon>Pseudomonadota</taxon>
        <taxon>Betaproteobacteria</taxon>
        <taxon>Burkholderiales</taxon>
        <taxon>Alcaligenaceae</taxon>
        <taxon>Candidimonas</taxon>
    </lineage>
</organism>
<dbReference type="Gene3D" id="3.40.50.1820">
    <property type="entry name" value="alpha/beta hydrolase"/>
    <property type="match status" value="1"/>
</dbReference>
<feature type="chain" id="PRO_5012623829" description="AB hydrolase-1 domain-containing protein" evidence="1">
    <location>
        <begin position="32"/>
        <end position="291"/>
    </location>
</feature>
<accession>A0A225MLH8</accession>
<proteinExistence type="predicted"/>
<dbReference type="AlphaFoldDB" id="A0A225MLH8"/>
<evidence type="ECO:0000256" key="1">
    <source>
        <dbReference type="SAM" id="SignalP"/>
    </source>
</evidence>
<dbReference type="OrthoDB" id="880990at2"/>